<proteinExistence type="predicted"/>
<keyword evidence="4" id="KW-0812">Transmembrane</keyword>
<evidence type="ECO:0000256" key="4">
    <source>
        <dbReference type="ARBA" id="ARBA00022692"/>
    </source>
</evidence>
<keyword evidence="7" id="KW-0325">Glycoprotein</keyword>
<keyword evidence="2" id="KW-0328">Glycosyltransferase</keyword>
<evidence type="ECO:0000256" key="5">
    <source>
        <dbReference type="ARBA" id="ARBA00022989"/>
    </source>
</evidence>
<comment type="caution">
    <text evidence="9">The sequence shown here is derived from an EMBL/GenBank/DDBJ whole genome shotgun (WGS) entry which is preliminary data.</text>
</comment>
<dbReference type="GO" id="GO:0005783">
    <property type="term" value="C:endoplasmic reticulum"/>
    <property type="evidence" value="ECO:0007669"/>
    <property type="project" value="TreeGrafter"/>
</dbReference>
<dbReference type="PANTHER" id="PTHR20961">
    <property type="entry name" value="GLYCOSYLTRANSFERASE"/>
    <property type="match status" value="1"/>
</dbReference>
<evidence type="ECO:0000313" key="10">
    <source>
        <dbReference type="Proteomes" id="UP000724874"/>
    </source>
</evidence>
<evidence type="ECO:0000256" key="7">
    <source>
        <dbReference type="ARBA" id="ARBA00023180"/>
    </source>
</evidence>
<dbReference type="Proteomes" id="UP000724874">
    <property type="component" value="Unassembled WGS sequence"/>
</dbReference>
<accession>A0A9P5NTU6</accession>
<name>A0A9P5NTU6_GYMJU</name>
<dbReference type="PANTHER" id="PTHR20961:SF38">
    <property type="entry name" value="PROTEIN O-LINKED-MANNOSE BETA-1,4-N-ACETYLGLUCOSAMINYLTRANSFERASE 2"/>
    <property type="match status" value="1"/>
</dbReference>
<dbReference type="InterPro" id="IPR049625">
    <property type="entry name" value="Glyco_transf_61_cat"/>
</dbReference>
<comment type="subcellular location">
    <subcellularLocation>
        <location evidence="1">Membrane</location>
        <topology evidence="1">Single-pass membrane protein</topology>
    </subcellularLocation>
</comment>
<evidence type="ECO:0000259" key="8">
    <source>
        <dbReference type="Pfam" id="PF04577"/>
    </source>
</evidence>
<sequence>MAPRGYVPPSLTRIIFMHASSDGWRDKPGFNSYFLRAAFPSLTVEVSSDWDDRINSTAVQTHQRAWHFPLVLLSDRSASFRGEACGARTQRIAAEAWEFMVRKRGIDVLGGWWNILRESVMKYAGVKVTRDDESTLSTQHNDVADPQTLLPLPKKIIITYIDRQGVRRHLIPEHHDALVLALQQLVEKKRREGKEWILRIVQPERLSKEEQVRVASETTIMLGVHGNGLTHLVFMKPNRYSSVIEIFYPDGFAHDYEWTARALGMRHFSIWNDTTFTYPNEPPWPAYPEGFQGTSIPVHGDTVAKLIEDRLEGNLHL</sequence>
<keyword evidence="6" id="KW-0472">Membrane</keyword>
<dbReference type="Pfam" id="PF04577">
    <property type="entry name" value="Glyco_transf_61"/>
    <property type="match status" value="1"/>
</dbReference>
<reference evidence="9" key="1">
    <citation type="submission" date="2020-11" db="EMBL/GenBank/DDBJ databases">
        <authorList>
            <consortium name="DOE Joint Genome Institute"/>
            <person name="Ahrendt S."/>
            <person name="Riley R."/>
            <person name="Andreopoulos W."/>
            <person name="LaButti K."/>
            <person name="Pangilinan J."/>
            <person name="Ruiz-duenas F.J."/>
            <person name="Barrasa J.M."/>
            <person name="Sanchez-Garcia M."/>
            <person name="Camarero S."/>
            <person name="Miyauchi S."/>
            <person name="Serrano A."/>
            <person name="Linde D."/>
            <person name="Babiker R."/>
            <person name="Drula E."/>
            <person name="Ayuso-Fernandez I."/>
            <person name="Pacheco R."/>
            <person name="Padilla G."/>
            <person name="Ferreira P."/>
            <person name="Barriuso J."/>
            <person name="Kellner H."/>
            <person name="Castanera R."/>
            <person name="Alfaro M."/>
            <person name="Ramirez L."/>
            <person name="Pisabarro A.G."/>
            <person name="Kuo A."/>
            <person name="Tritt A."/>
            <person name="Lipzen A."/>
            <person name="He G."/>
            <person name="Yan M."/>
            <person name="Ng V."/>
            <person name="Cullen D."/>
            <person name="Martin F."/>
            <person name="Rosso M.-N."/>
            <person name="Henrissat B."/>
            <person name="Hibbett D."/>
            <person name="Martinez A.T."/>
            <person name="Grigoriev I.V."/>
        </authorList>
    </citation>
    <scope>NUCLEOTIDE SEQUENCE</scope>
    <source>
        <strain evidence="9">AH 44721</strain>
    </source>
</reference>
<dbReference type="InterPro" id="IPR007657">
    <property type="entry name" value="Glycosyltransferase_61"/>
</dbReference>
<dbReference type="GO" id="GO:0097363">
    <property type="term" value="F:protein O-acetylglucosaminyltransferase activity"/>
    <property type="evidence" value="ECO:0007669"/>
    <property type="project" value="TreeGrafter"/>
</dbReference>
<dbReference type="EMBL" id="JADNYJ010000026">
    <property type="protein sequence ID" value="KAF8904389.1"/>
    <property type="molecule type" value="Genomic_DNA"/>
</dbReference>
<dbReference type="AlphaFoldDB" id="A0A9P5NTU6"/>
<evidence type="ECO:0000256" key="1">
    <source>
        <dbReference type="ARBA" id="ARBA00004167"/>
    </source>
</evidence>
<organism evidence="9 10">
    <name type="scientific">Gymnopilus junonius</name>
    <name type="common">Spectacular rustgill mushroom</name>
    <name type="synonym">Gymnopilus spectabilis subsp. junonius</name>
    <dbReference type="NCBI Taxonomy" id="109634"/>
    <lineage>
        <taxon>Eukaryota</taxon>
        <taxon>Fungi</taxon>
        <taxon>Dikarya</taxon>
        <taxon>Basidiomycota</taxon>
        <taxon>Agaricomycotina</taxon>
        <taxon>Agaricomycetes</taxon>
        <taxon>Agaricomycetidae</taxon>
        <taxon>Agaricales</taxon>
        <taxon>Agaricineae</taxon>
        <taxon>Hymenogastraceae</taxon>
        <taxon>Gymnopilus</taxon>
    </lineage>
</organism>
<keyword evidence="10" id="KW-1185">Reference proteome</keyword>
<feature type="domain" description="Glycosyltransferase 61 catalytic" evidence="8">
    <location>
        <begin position="114"/>
        <end position="238"/>
    </location>
</feature>
<evidence type="ECO:0000256" key="6">
    <source>
        <dbReference type="ARBA" id="ARBA00023136"/>
    </source>
</evidence>
<gene>
    <name evidence="9" type="ORF">CPB84DRAFT_1772907</name>
</gene>
<protein>
    <recommendedName>
        <fullName evidence="8">Glycosyltransferase 61 catalytic domain-containing protein</fullName>
    </recommendedName>
</protein>
<dbReference type="OrthoDB" id="529273at2759"/>
<keyword evidence="5" id="KW-1133">Transmembrane helix</keyword>
<dbReference type="GO" id="GO:0035269">
    <property type="term" value="P:protein O-linked glycosylation via mannose"/>
    <property type="evidence" value="ECO:0007669"/>
    <property type="project" value="TreeGrafter"/>
</dbReference>
<evidence type="ECO:0000313" key="9">
    <source>
        <dbReference type="EMBL" id="KAF8904389.1"/>
    </source>
</evidence>
<dbReference type="GO" id="GO:0016020">
    <property type="term" value="C:membrane"/>
    <property type="evidence" value="ECO:0007669"/>
    <property type="project" value="UniProtKB-SubCell"/>
</dbReference>
<evidence type="ECO:0000256" key="2">
    <source>
        <dbReference type="ARBA" id="ARBA00022676"/>
    </source>
</evidence>
<keyword evidence="3" id="KW-0808">Transferase</keyword>
<evidence type="ECO:0000256" key="3">
    <source>
        <dbReference type="ARBA" id="ARBA00022679"/>
    </source>
</evidence>